<sequence>MTAVNPNTQLQHALDDYSLAVQRGAQSDTATAENSTPPRSPSGAGTKGARSAEPRLQGLSARSAVLHQAETPRTLMATPPTTCASQPVTPASQTPQVRFNRPNVQVMDGPGKVSAIAPGPHGYWSSDLHLRQISGVHQPGDVPADPGRCGLARCGPDLCSPNQRIEDPWSERWRGCEGLADSDPLGRGGAIQWKPAGGEVRFPH</sequence>
<dbReference type="InParanoid" id="A0A5J5F6D6"/>
<feature type="region of interest" description="Disordered" evidence="1">
    <location>
        <begin position="76"/>
        <end position="95"/>
    </location>
</feature>
<reference evidence="2 3" key="1">
    <citation type="submission" date="2019-09" db="EMBL/GenBank/DDBJ databases">
        <title>Draft genome of the ectomycorrhizal ascomycete Sphaerosporella brunnea.</title>
        <authorList>
            <consortium name="DOE Joint Genome Institute"/>
            <person name="Benucci G.M."/>
            <person name="Marozzi G."/>
            <person name="Antonielli L."/>
            <person name="Sanchez S."/>
            <person name="Marco P."/>
            <person name="Wang X."/>
            <person name="Falini L.B."/>
            <person name="Barry K."/>
            <person name="Haridas S."/>
            <person name="Lipzen A."/>
            <person name="Labutti K."/>
            <person name="Grigoriev I.V."/>
            <person name="Murat C."/>
            <person name="Martin F."/>
            <person name="Albertini E."/>
            <person name="Donnini D."/>
            <person name="Bonito G."/>
        </authorList>
    </citation>
    <scope>NUCLEOTIDE SEQUENCE [LARGE SCALE GENOMIC DNA]</scope>
    <source>
        <strain evidence="2 3">Sb_GMNB300</strain>
    </source>
</reference>
<accession>A0A5J5F6D6</accession>
<gene>
    <name evidence="2" type="ORF">FN846DRAFT_887334</name>
</gene>
<feature type="compositionally biased region" description="Polar residues" evidence="1">
    <location>
        <begin position="24"/>
        <end position="37"/>
    </location>
</feature>
<dbReference type="AlphaFoldDB" id="A0A5J5F6D6"/>
<evidence type="ECO:0000256" key="1">
    <source>
        <dbReference type="SAM" id="MobiDB-lite"/>
    </source>
</evidence>
<feature type="compositionally biased region" description="Polar residues" evidence="1">
    <location>
        <begin position="79"/>
        <end position="95"/>
    </location>
</feature>
<feature type="region of interest" description="Disordered" evidence="1">
    <location>
        <begin position="180"/>
        <end position="204"/>
    </location>
</feature>
<protein>
    <submittedName>
        <fullName evidence="2">Uncharacterized protein</fullName>
    </submittedName>
</protein>
<dbReference type="EMBL" id="VXIS01000026">
    <property type="protein sequence ID" value="KAA8912213.1"/>
    <property type="molecule type" value="Genomic_DNA"/>
</dbReference>
<name>A0A5J5F6D6_9PEZI</name>
<keyword evidence="3" id="KW-1185">Reference proteome</keyword>
<feature type="compositionally biased region" description="Polar residues" evidence="1">
    <location>
        <begin position="1"/>
        <end position="11"/>
    </location>
</feature>
<comment type="caution">
    <text evidence="2">The sequence shown here is derived from an EMBL/GenBank/DDBJ whole genome shotgun (WGS) entry which is preliminary data.</text>
</comment>
<proteinExistence type="predicted"/>
<feature type="region of interest" description="Disordered" evidence="1">
    <location>
        <begin position="1"/>
        <end position="57"/>
    </location>
</feature>
<evidence type="ECO:0000313" key="2">
    <source>
        <dbReference type="EMBL" id="KAA8912213.1"/>
    </source>
</evidence>
<evidence type="ECO:0000313" key="3">
    <source>
        <dbReference type="Proteomes" id="UP000326924"/>
    </source>
</evidence>
<dbReference type="Proteomes" id="UP000326924">
    <property type="component" value="Unassembled WGS sequence"/>
</dbReference>
<organism evidence="2 3">
    <name type="scientific">Sphaerosporella brunnea</name>
    <dbReference type="NCBI Taxonomy" id="1250544"/>
    <lineage>
        <taxon>Eukaryota</taxon>
        <taxon>Fungi</taxon>
        <taxon>Dikarya</taxon>
        <taxon>Ascomycota</taxon>
        <taxon>Pezizomycotina</taxon>
        <taxon>Pezizomycetes</taxon>
        <taxon>Pezizales</taxon>
        <taxon>Pyronemataceae</taxon>
        <taxon>Sphaerosporella</taxon>
    </lineage>
</organism>